<protein>
    <submittedName>
        <fullName evidence="7">Unannotated protein</fullName>
    </submittedName>
</protein>
<dbReference type="EMBL" id="CAEMXZ010000207">
    <property type="protein sequence ID" value="CAB4324738.1"/>
    <property type="molecule type" value="Genomic_DNA"/>
</dbReference>
<keyword evidence="3" id="KW-0238">DNA-binding</keyword>
<dbReference type="PANTHER" id="PTHR30126">
    <property type="entry name" value="HTH-TYPE TRANSCRIPTIONAL REGULATOR"/>
    <property type="match status" value="1"/>
</dbReference>
<dbReference type="Gene3D" id="3.40.190.10">
    <property type="entry name" value="Periplasmic binding protein-like II"/>
    <property type="match status" value="2"/>
</dbReference>
<feature type="domain" description="HTH lysR-type" evidence="6">
    <location>
        <begin position="32"/>
        <end position="89"/>
    </location>
</feature>
<gene>
    <name evidence="7" type="ORF">UFOPK1392_02514</name>
</gene>
<dbReference type="Pfam" id="PF00126">
    <property type="entry name" value="HTH_1"/>
    <property type="match status" value="1"/>
</dbReference>
<dbReference type="CDD" id="cd05466">
    <property type="entry name" value="PBP2_LTTR_substrate"/>
    <property type="match status" value="1"/>
</dbReference>
<dbReference type="PANTHER" id="PTHR30126:SF40">
    <property type="entry name" value="HTH-TYPE TRANSCRIPTIONAL REGULATOR GLTR"/>
    <property type="match status" value="1"/>
</dbReference>
<evidence type="ECO:0000259" key="6">
    <source>
        <dbReference type="PROSITE" id="PS50931"/>
    </source>
</evidence>
<evidence type="ECO:0000256" key="5">
    <source>
        <dbReference type="SAM" id="MobiDB-lite"/>
    </source>
</evidence>
<dbReference type="PROSITE" id="PS50931">
    <property type="entry name" value="HTH_LYSR"/>
    <property type="match status" value="1"/>
</dbReference>
<organism evidence="7">
    <name type="scientific">freshwater metagenome</name>
    <dbReference type="NCBI Taxonomy" id="449393"/>
    <lineage>
        <taxon>unclassified sequences</taxon>
        <taxon>metagenomes</taxon>
        <taxon>ecological metagenomes</taxon>
    </lineage>
</organism>
<evidence type="ECO:0000256" key="1">
    <source>
        <dbReference type="ARBA" id="ARBA00009437"/>
    </source>
</evidence>
<proteinExistence type="inferred from homology"/>
<dbReference type="SUPFAM" id="SSF46785">
    <property type="entry name" value="Winged helix' DNA-binding domain"/>
    <property type="match status" value="1"/>
</dbReference>
<dbReference type="InterPro" id="IPR005119">
    <property type="entry name" value="LysR_subst-bd"/>
</dbReference>
<dbReference type="AlphaFoldDB" id="A0A6J5YM01"/>
<keyword evidence="2" id="KW-0805">Transcription regulation</keyword>
<sequence length="333" mass="36647">MPTPRTPAPGTENHRIDPATRPALRSVPMLQPSIQQLSYLVAVADESTFSEAAATLGVSTSALSQGLAELERRVGLELFVREGRRQVLRDESAEVLAYARRVVADTRDLTRWVGELRGGRAGRLRIGMIDAAAVEHFPDQLRTFRRANSEVELMLSVAPSGELLDRLLRGELDLAVVVEPDELPSEVECSPLIEEDVVVVPPEGSTVGPVKGWGPWVLFPTGSHTRALIERELRSRGARVDVVAESHQPEVLREMARLGVGWTVLPEVQAHRPQDGRQRVRPAGRQQGQRGGRSSSVEEQSRVVLTRRRLVVARLRARSPHGAADRFVALLEG</sequence>
<feature type="compositionally biased region" description="Low complexity" evidence="5">
    <location>
        <begin position="281"/>
        <end position="301"/>
    </location>
</feature>
<evidence type="ECO:0000256" key="4">
    <source>
        <dbReference type="ARBA" id="ARBA00023163"/>
    </source>
</evidence>
<evidence type="ECO:0000256" key="2">
    <source>
        <dbReference type="ARBA" id="ARBA00023015"/>
    </source>
</evidence>
<evidence type="ECO:0000256" key="3">
    <source>
        <dbReference type="ARBA" id="ARBA00023125"/>
    </source>
</evidence>
<keyword evidence="4" id="KW-0804">Transcription</keyword>
<dbReference type="GO" id="GO:0003700">
    <property type="term" value="F:DNA-binding transcription factor activity"/>
    <property type="evidence" value="ECO:0007669"/>
    <property type="project" value="InterPro"/>
</dbReference>
<accession>A0A6J5YM01</accession>
<comment type="similarity">
    <text evidence="1">Belongs to the LysR transcriptional regulatory family.</text>
</comment>
<dbReference type="Pfam" id="PF03466">
    <property type="entry name" value="LysR_substrate"/>
    <property type="match status" value="1"/>
</dbReference>
<evidence type="ECO:0000313" key="7">
    <source>
        <dbReference type="EMBL" id="CAB4324738.1"/>
    </source>
</evidence>
<reference evidence="7" key="1">
    <citation type="submission" date="2020-05" db="EMBL/GenBank/DDBJ databases">
        <authorList>
            <person name="Chiriac C."/>
            <person name="Salcher M."/>
            <person name="Ghai R."/>
            <person name="Kavagutti S V."/>
        </authorList>
    </citation>
    <scope>NUCLEOTIDE SEQUENCE</scope>
</reference>
<dbReference type="InterPro" id="IPR036388">
    <property type="entry name" value="WH-like_DNA-bd_sf"/>
</dbReference>
<dbReference type="GO" id="GO:0000976">
    <property type="term" value="F:transcription cis-regulatory region binding"/>
    <property type="evidence" value="ECO:0007669"/>
    <property type="project" value="TreeGrafter"/>
</dbReference>
<dbReference type="InterPro" id="IPR036390">
    <property type="entry name" value="WH_DNA-bd_sf"/>
</dbReference>
<dbReference type="SUPFAM" id="SSF53850">
    <property type="entry name" value="Periplasmic binding protein-like II"/>
    <property type="match status" value="1"/>
</dbReference>
<feature type="region of interest" description="Disordered" evidence="5">
    <location>
        <begin position="271"/>
        <end position="301"/>
    </location>
</feature>
<dbReference type="InterPro" id="IPR000847">
    <property type="entry name" value="LysR_HTH_N"/>
</dbReference>
<name>A0A6J5YM01_9ZZZZ</name>
<dbReference type="Gene3D" id="1.10.10.10">
    <property type="entry name" value="Winged helix-like DNA-binding domain superfamily/Winged helix DNA-binding domain"/>
    <property type="match status" value="1"/>
</dbReference>